<dbReference type="EMBL" id="CP119892">
    <property type="protein sequence ID" value="WFD25505.1"/>
    <property type="molecule type" value="Genomic_DNA"/>
</dbReference>
<dbReference type="PANTHER" id="PTHR31793:SF39">
    <property type="entry name" value="THIOESTERASE_THIOL ESTER DEHYDRASE-ISOMERASE"/>
    <property type="match status" value="1"/>
</dbReference>
<organism evidence="1 2">
    <name type="scientific">Malassezia nana</name>
    <dbReference type="NCBI Taxonomy" id="180528"/>
    <lineage>
        <taxon>Eukaryota</taxon>
        <taxon>Fungi</taxon>
        <taxon>Dikarya</taxon>
        <taxon>Basidiomycota</taxon>
        <taxon>Ustilaginomycotina</taxon>
        <taxon>Malasseziomycetes</taxon>
        <taxon>Malasseziales</taxon>
        <taxon>Malasseziaceae</taxon>
        <taxon>Malassezia</taxon>
    </lineage>
</organism>
<gene>
    <name evidence="1" type="ORF">MNAN1_000465</name>
</gene>
<dbReference type="CDD" id="cd00586">
    <property type="entry name" value="4HBT"/>
    <property type="match status" value="1"/>
</dbReference>
<protein>
    <submittedName>
        <fullName evidence="1">Uncharacterized protein</fullName>
    </submittedName>
</protein>
<dbReference type="Gene3D" id="3.10.129.10">
    <property type="entry name" value="Hotdog Thioesterase"/>
    <property type="match status" value="1"/>
</dbReference>
<evidence type="ECO:0000313" key="1">
    <source>
        <dbReference type="EMBL" id="WFD25505.1"/>
    </source>
</evidence>
<reference evidence="1" key="1">
    <citation type="submission" date="2023-03" db="EMBL/GenBank/DDBJ databases">
        <title>Mating type loci evolution in Malassezia.</title>
        <authorList>
            <person name="Coelho M.A."/>
        </authorList>
    </citation>
    <scope>NUCLEOTIDE SEQUENCE</scope>
    <source>
        <strain evidence="1">CBS 9557</strain>
    </source>
</reference>
<sequence>MSLRSPVSRIVSQSEILKEAEAYEAKVKKGEAELASMGFQPLSILRQEVTWAEQDQYRHVNNVYYLRWFESARMRWITRMARTLDPKLREGLLKGNGIGTIVASTLCRYRRPVTYPDTVLIAVGTLPLKHSNRCIVRQKAFSVEQQTVVAEADFDVVGFDFEKQRKADFPAEMVAALEAWQYRGKDAHQSRL</sequence>
<keyword evidence="2" id="KW-1185">Reference proteome</keyword>
<accession>A0AAF0EJ17</accession>
<proteinExistence type="predicted"/>
<evidence type="ECO:0000313" key="2">
    <source>
        <dbReference type="Proteomes" id="UP001213623"/>
    </source>
</evidence>
<dbReference type="PANTHER" id="PTHR31793">
    <property type="entry name" value="4-HYDROXYBENZOYL-COA THIOESTERASE FAMILY MEMBER"/>
    <property type="match status" value="1"/>
</dbReference>
<dbReference type="GO" id="GO:0047617">
    <property type="term" value="F:fatty acyl-CoA hydrolase activity"/>
    <property type="evidence" value="ECO:0007669"/>
    <property type="project" value="TreeGrafter"/>
</dbReference>
<dbReference type="Proteomes" id="UP001213623">
    <property type="component" value="Chromosome 1"/>
</dbReference>
<dbReference type="AlphaFoldDB" id="A0AAF0EJ17"/>
<dbReference type="SUPFAM" id="SSF54637">
    <property type="entry name" value="Thioesterase/thiol ester dehydrase-isomerase"/>
    <property type="match status" value="1"/>
</dbReference>
<dbReference type="Pfam" id="PF13279">
    <property type="entry name" value="4HBT_2"/>
    <property type="match status" value="1"/>
</dbReference>
<dbReference type="InterPro" id="IPR050563">
    <property type="entry name" value="4-hydroxybenzoyl-CoA_TE"/>
</dbReference>
<dbReference type="InterPro" id="IPR029069">
    <property type="entry name" value="HotDog_dom_sf"/>
</dbReference>
<name>A0AAF0EJ17_9BASI</name>